<protein>
    <recommendedName>
        <fullName evidence="4">KEOPS complex subunit Pcc1</fullName>
    </recommendedName>
</protein>
<dbReference type="EMBL" id="FOKW01000003">
    <property type="protein sequence ID" value="SFB92103.1"/>
    <property type="molecule type" value="Genomic_DNA"/>
</dbReference>
<dbReference type="OrthoDB" id="107316at2157"/>
<accession>A0A1I1F4M4</accession>
<evidence type="ECO:0000313" key="2">
    <source>
        <dbReference type="EMBL" id="SFB92103.1"/>
    </source>
</evidence>
<gene>
    <name evidence="2" type="ORF">SAMN05444422_10342</name>
</gene>
<evidence type="ECO:0000256" key="1">
    <source>
        <dbReference type="SAM" id="MobiDB-lite"/>
    </source>
</evidence>
<proteinExistence type="predicted"/>
<feature type="region of interest" description="Disordered" evidence="1">
    <location>
        <begin position="72"/>
        <end position="97"/>
    </location>
</feature>
<dbReference type="Proteomes" id="UP000199161">
    <property type="component" value="Unassembled WGS sequence"/>
</dbReference>
<reference evidence="3" key="1">
    <citation type="submission" date="2016-10" db="EMBL/GenBank/DDBJ databases">
        <authorList>
            <person name="Varghese N."/>
            <person name="Submissions S."/>
        </authorList>
    </citation>
    <scope>NUCLEOTIDE SEQUENCE [LARGE SCALE GENOMIC DNA]</scope>
    <source>
        <strain evidence="3">DSM 13078</strain>
    </source>
</reference>
<evidence type="ECO:0008006" key="4">
    <source>
        <dbReference type="Google" id="ProtNLM"/>
    </source>
</evidence>
<keyword evidence="3" id="KW-1185">Reference proteome</keyword>
<name>A0A1I1F4M4_NATHA</name>
<organism evidence="2 3">
    <name type="scientific">Natronobacterium haloterrestre</name>
    <name type="common">Halobiforma haloterrestris</name>
    <dbReference type="NCBI Taxonomy" id="148448"/>
    <lineage>
        <taxon>Archaea</taxon>
        <taxon>Methanobacteriati</taxon>
        <taxon>Methanobacteriota</taxon>
        <taxon>Stenosarchaea group</taxon>
        <taxon>Halobacteria</taxon>
        <taxon>Halobacteriales</taxon>
        <taxon>Natrialbaceae</taxon>
        <taxon>Natronobacterium</taxon>
    </lineage>
</organism>
<dbReference type="NCBIfam" id="NF011470">
    <property type="entry name" value="PRK14887.1"/>
    <property type="match status" value="1"/>
</dbReference>
<sequence length="97" mass="10559">MRRATIRTDHDDPDLLARALEPDNTAEMETTVEDDGTLVTRIERETTSGLHSTVDDYVINLDVAIDVTADATDGNVKHGQPTDAGPASDQDHTNNNE</sequence>
<dbReference type="RefSeq" id="WP_089786533.1">
    <property type="nucleotide sequence ID" value="NZ_FOKW01000003.1"/>
</dbReference>
<dbReference type="AlphaFoldDB" id="A0A1I1F4M4"/>
<evidence type="ECO:0000313" key="3">
    <source>
        <dbReference type="Proteomes" id="UP000199161"/>
    </source>
</evidence>